<evidence type="ECO:0000256" key="1">
    <source>
        <dbReference type="ARBA" id="ARBA00004496"/>
    </source>
</evidence>
<feature type="binding site" evidence="11">
    <location>
        <position position="53"/>
    </location>
    <ligand>
        <name>UMP</name>
        <dbReference type="ChEBI" id="CHEBI:57865"/>
    </ligand>
</feature>
<dbReference type="UniPathway" id="UPA00159">
    <property type="reaction ID" value="UER00275"/>
</dbReference>
<dbReference type="SUPFAM" id="SSF53633">
    <property type="entry name" value="Carbamate kinase-like"/>
    <property type="match status" value="1"/>
</dbReference>
<evidence type="ECO:0000256" key="10">
    <source>
        <dbReference type="ARBA" id="ARBA00047767"/>
    </source>
</evidence>
<evidence type="ECO:0000256" key="2">
    <source>
        <dbReference type="ARBA" id="ARBA00004791"/>
    </source>
</evidence>
<dbReference type="InterPro" id="IPR011817">
    <property type="entry name" value="Uridylate_kinase"/>
</dbReference>
<dbReference type="InterPro" id="IPR036393">
    <property type="entry name" value="AceGlu_kinase-like_sf"/>
</dbReference>
<dbReference type="OrthoDB" id="9807458at2"/>
<dbReference type="GO" id="GO:0005829">
    <property type="term" value="C:cytosol"/>
    <property type="evidence" value="ECO:0007669"/>
    <property type="project" value="TreeGrafter"/>
</dbReference>
<comment type="subunit">
    <text evidence="11">Homohexamer.</text>
</comment>
<keyword evidence="7 11" id="KW-0418">Kinase</keyword>
<dbReference type="InterPro" id="IPR015963">
    <property type="entry name" value="Uridylate_kinase_bac"/>
</dbReference>
<keyword evidence="9 11" id="KW-0665">Pyrimidine biosynthesis</keyword>
<dbReference type="Gene3D" id="3.40.1160.10">
    <property type="entry name" value="Acetylglutamate kinase-like"/>
    <property type="match status" value="1"/>
</dbReference>
<dbReference type="Pfam" id="PF00696">
    <property type="entry name" value="AA_kinase"/>
    <property type="match status" value="1"/>
</dbReference>
<evidence type="ECO:0000313" key="14">
    <source>
        <dbReference type="Proteomes" id="UP000266328"/>
    </source>
</evidence>
<dbReference type="HAMAP" id="MF_01220_B">
    <property type="entry name" value="PyrH_B"/>
    <property type="match status" value="1"/>
</dbReference>
<dbReference type="NCBIfam" id="TIGR02075">
    <property type="entry name" value="pyrH_bact"/>
    <property type="match status" value="1"/>
</dbReference>
<keyword evidence="8 11" id="KW-0067">ATP-binding</keyword>
<keyword evidence="14" id="KW-1185">Reference proteome</keyword>
<keyword evidence="6 11" id="KW-0547">Nucleotide-binding</keyword>
<gene>
    <name evidence="11" type="primary">pyrH</name>
    <name evidence="13" type="ORF">SMC7_00420</name>
</gene>
<dbReference type="GO" id="GO:0005524">
    <property type="term" value="F:ATP binding"/>
    <property type="evidence" value="ECO:0007669"/>
    <property type="project" value="UniProtKB-KW"/>
</dbReference>
<keyword evidence="4 11" id="KW-0963">Cytoplasm</keyword>
<feature type="binding site" evidence="11">
    <location>
        <position position="54"/>
    </location>
    <ligand>
        <name>ATP</name>
        <dbReference type="ChEBI" id="CHEBI:30616"/>
    </ligand>
</feature>
<dbReference type="FunFam" id="3.40.1160.10:FF:000001">
    <property type="entry name" value="Uridylate kinase"/>
    <property type="match status" value="1"/>
</dbReference>
<feature type="binding site" evidence="11">
    <location>
        <position position="161"/>
    </location>
    <ligand>
        <name>ATP</name>
        <dbReference type="ChEBI" id="CHEBI:30616"/>
    </ligand>
</feature>
<dbReference type="PANTHER" id="PTHR42833">
    <property type="entry name" value="URIDYLATE KINASE"/>
    <property type="match status" value="1"/>
</dbReference>
<dbReference type="PANTHER" id="PTHR42833:SF4">
    <property type="entry name" value="URIDYLATE KINASE PUMPKIN, CHLOROPLASTIC"/>
    <property type="match status" value="1"/>
</dbReference>
<evidence type="ECO:0000256" key="3">
    <source>
        <dbReference type="ARBA" id="ARBA00007614"/>
    </source>
</evidence>
<reference evidence="13 14" key="1">
    <citation type="submission" date="2018-09" db="EMBL/GenBank/DDBJ databases">
        <title>Discovery and Ecogenomic Context for Candidatus Cryosericales, a Global Caldiserica Order Active in Thawing Permafrost.</title>
        <authorList>
            <person name="Martinez M.A."/>
            <person name="Woodcroft B.J."/>
            <person name="Ignacio Espinoza J.C."/>
            <person name="Zayed A."/>
            <person name="Singleton C.M."/>
            <person name="Boyd J."/>
            <person name="Li Y.-F."/>
            <person name="Purvine S."/>
            <person name="Maughan H."/>
            <person name="Hodgkins S.B."/>
            <person name="Anderson D."/>
            <person name="Sederholm M."/>
            <person name="Temperton B."/>
            <person name="Saleska S.R."/>
            <person name="Tyson G.W."/>
            <person name="Rich V.I."/>
        </authorList>
    </citation>
    <scope>NUCLEOTIDE SEQUENCE [LARGE SCALE GENOMIC DNA]</scope>
    <source>
        <strain evidence="13 14">SMC7</strain>
    </source>
</reference>
<dbReference type="InterPro" id="IPR001048">
    <property type="entry name" value="Asp/Glu/Uridylate_kinase"/>
</dbReference>
<comment type="function">
    <text evidence="11">Catalyzes the reversible phosphorylation of UMP to UDP.</text>
</comment>
<protein>
    <recommendedName>
        <fullName evidence="11">Uridylate kinase</fullName>
        <shortName evidence="11">UK</shortName>
        <ecNumber evidence="11">2.7.4.22</ecNumber>
    </recommendedName>
    <alternativeName>
        <fullName evidence="11">Uridine monophosphate kinase</fullName>
        <shortName evidence="11">UMP kinase</shortName>
        <shortName evidence="11">UMPK</shortName>
    </alternativeName>
</protein>
<dbReference type="EC" id="2.7.4.22" evidence="11"/>
<dbReference type="PIRSF" id="PIRSF005650">
    <property type="entry name" value="Uridylate_kin"/>
    <property type="match status" value="1"/>
</dbReference>
<evidence type="ECO:0000256" key="11">
    <source>
        <dbReference type="HAMAP-Rule" id="MF_01220"/>
    </source>
</evidence>
<comment type="subcellular location">
    <subcellularLocation>
        <location evidence="1 11">Cytoplasm</location>
    </subcellularLocation>
</comment>
<dbReference type="GO" id="GO:0006225">
    <property type="term" value="P:UDP biosynthetic process"/>
    <property type="evidence" value="ECO:0007669"/>
    <property type="project" value="TreeGrafter"/>
</dbReference>
<dbReference type="CDD" id="cd04254">
    <property type="entry name" value="AAK_UMPK-PyrH-Ec"/>
    <property type="match status" value="1"/>
</dbReference>
<feature type="binding site" evidence="11">
    <location>
        <begin position="11"/>
        <end position="14"/>
    </location>
    <ligand>
        <name>ATP</name>
        <dbReference type="ChEBI" id="CHEBI:30616"/>
    </ligand>
</feature>
<feature type="binding site" evidence="11">
    <location>
        <position position="170"/>
    </location>
    <ligand>
        <name>ATP</name>
        <dbReference type="ChEBI" id="CHEBI:30616"/>
    </ligand>
</feature>
<organism evidence="13 14">
    <name type="scientific">Candidatus Cryosericum terrychapinii</name>
    <dbReference type="NCBI Taxonomy" id="2290919"/>
    <lineage>
        <taxon>Bacteria</taxon>
        <taxon>Pseudomonadati</taxon>
        <taxon>Caldisericota/Cryosericota group</taxon>
        <taxon>Candidatus Cryosericota</taxon>
        <taxon>Candidatus Cryosericia</taxon>
        <taxon>Candidatus Cryosericales</taxon>
        <taxon>Candidatus Cryosericaceae</taxon>
        <taxon>Candidatus Cryosericum</taxon>
    </lineage>
</organism>
<dbReference type="Proteomes" id="UP000266328">
    <property type="component" value="Unassembled WGS sequence"/>
</dbReference>
<name>A0A398D7A0_9BACT</name>
<comment type="caution">
    <text evidence="13">The sequence shown here is derived from an EMBL/GenBank/DDBJ whole genome shotgun (WGS) entry which is preliminary data.</text>
</comment>
<evidence type="ECO:0000256" key="8">
    <source>
        <dbReference type="ARBA" id="ARBA00022840"/>
    </source>
</evidence>
<evidence type="ECO:0000256" key="6">
    <source>
        <dbReference type="ARBA" id="ARBA00022741"/>
    </source>
</evidence>
<dbReference type="GO" id="GO:0033862">
    <property type="term" value="F:UMP kinase activity"/>
    <property type="evidence" value="ECO:0007669"/>
    <property type="project" value="UniProtKB-EC"/>
</dbReference>
<comment type="activity regulation">
    <text evidence="11">Inhibited by UTP.</text>
</comment>
<feature type="domain" description="Aspartate/glutamate/uridylate kinase" evidence="12">
    <location>
        <begin position="6"/>
        <end position="215"/>
    </location>
</feature>
<dbReference type="RefSeq" id="WP_119088414.1">
    <property type="nucleotide sequence ID" value="NZ_QXIS01000001.1"/>
</dbReference>
<dbReference type="EMBL" id="QXIS01000001">
    <property type="protein sequence ID" value="RIE06984.1"/>
    <property type="molecule type" value="Genomic_DNA"/>
</dbReference>
<evidence type="ECO:0000256" key="4">
    <source>
        <dbReference type="ARBA" id="ARBA00022490"/>
    </source>
</evidence>
<keyword evidence="5 11" id="KW-0808">Transferase</keyword>
<feature type="binding site" evidence="11">
    <location>
        <position position="162"/>
    </location>
    <ligand>
        <name>ATP</name>
        <dbReference type="ChEBI" id="CHEBI:30616"/>
    </ligand>
</feature>
<feature type="binding site" evidence="11">
    <location>
        <position position="58"/>
    </location>
    <ligand>
        <name>ATP</name>
        <dbReference type="ChEBI" id="CHEBI:30616"/>
    </ligand>
</feature>
<evidence type="ECO:0000259" key="12">
    <source>
        <dbReference type="Pfam" id="PF00696"/>
    </source>
</evidence>
<feature type="binding site" evidence="11">
    <location>
        <begin position="134"/>
        <end position="141"/>
    </location>
    <ligand>
        <name>UMP</name>
        <dbReference type="ChEBI" id="CHEBI:57865"/>
    </ligand>
</feature>
<sequence>MAALYKRVVLKLSGEALKGSAASGIDFSVLQFIAREVQQLLGLGVQVGLVIGGGNIWRGTNAEGTGLDRATADYMGMLATIMNGLALQSAFEQVGLEARAMSALRLDEVCEPYIRQRALEHLRRNRVVIFVGGTGLPYFTTDTVAALRAVEVGADIFLKGTNVDAVYSADPRTDRTAAPYRQIGYDQFLADHLKAMDATAVSLCRENHLPILLFNMNKPGNIVRAAMQGDIGTLIKEA</sequence>
<evidence type="ECO:0000313" key="13">
    <source>
        <dbReference type="EMBL" id="RIE06984.1"/>
    </source>
</evidence>
<comment type="catalytic activity">
    <reaction evidence="10 11">
        <text>UMP + ATP = UDP + ADP</text>
        <dbReference type="Rhea" id="RHEA:24400"/>
        <dbReference type="ChEBI" id="CHEBI:30616"/>
        <dbReference type="ChEBI" id="CHEBI:57865"/>
        <dbReference type="ChEBI" id="CHEBI:58223"/>
        <dbReference type="ChEBI" id="CHEBI:456216"/>
        <dbReference type="EC" id="2.7.4.22"/>
    </reaction>
</comment>
<evidence type="ECO:0000256" key="7">
    <source>
        <dbReference type="ARBA" id="ARBA00022777"/>
    </source>
</evidence>
<comment type="similarity">
    <text evidence="3 11">Belongs to the UMP kinase family.</text>
</comment>
<evidence type="ECO:0000256" key="5">
    <source>
        <dbReference type="ARBA" id="ARBA00022679"/>
    </source>
</evidence>
<feature type="binding site" evidence="11">
    <location>
        <position position="73"/>
    </location>
    <ligand>
        <name>UMP</name>
        <dbReference type="ChEBI" id="CHEBI:57865"/>
    </ligand>
</feature>
<dbReference type="AlphaFoldDB" id="A0A398D7A0"/>
<comment type="pathway">
    <text evidence="2 11">Pyrimidine metabolism; CTP biosynthesis via de novo pathway; UDP from UMP (UMPK route): step 1/1.</text>
</comment>
<feature type="binding site" evidence="11">
    <location>
        <position position="167"/>
    </location>
    <ligand>
        <name>ATP</name>
        <dbReference type="ChEBI" id="CHEBI:30616"/>
    </ligand>
</feature>
<comment type="caution">
    <text evidence="11">Lacks conserved residue(s) required for the propagation of feature annotation.</text>
</comment>
<dbReference type="GO" id="GO:0044210">
    <property type="term" value="P:'de novo' CTP biosynthetic process"/>
    <property type="evidence" value="ECO:0007669"/>
    <property type="project" value="UniProtKB-UniRule"/>
</dbReference>
<evidence type="ECO:0000256" key="9">
    <source>
        <dbReference type="ARBA" id="ARBA00022975"/>
    </source>
</evidence>
<proteinExistence type="inferred from homology"/>
<accession>A0A398D7A0</accession>